<dbReference type="EMBL" id="CP000473">
    <property type="protein sequence ID" value="ABJ82000.1"/>
    <property type="molecule type" value="Genomic_DNA"/>
</dbReference>
<dbReference type="PANTHER" id="PTHR23422">
    <property type="entry name" value="DIPEPTIDYL PEPTIDASE III-RELATED"/>
    <property type="match status" value="1"/>
</dbReference>
<dbReference type="eggNOG" id="COG0457">
    <property type="taxonomic scope" value="Bacteria"/>
</dbReference>
<keyword evidence="1" id="KW-0479">Metal-binding</keyword>
<accession>Q02AC2</accession>
<dbReference type="AlphaFoldDB" id="Q02AC2"/>
<keyword evidence="2 4" id="KW-0378">Hydrolase</keyword>
<evidence type="ECO:0000256" key="1">
    <source>
        <dbReference type="ARBA" id="ARBA00022723"/>
    </source>
</evidence>
<dbReference type="KEGG" id="sus:Acid_1002"/>
<sequence precursor="true">MTRNSCRYAVVISLSTCLLLAALTPAQRLAQWKPVEMPFAASNLSANERKMIALLGDACRLLDEVYWQQSDKTGFELYRTTKDADLKRLLQIMGSRWDLLDENRPFVGNEPMPPGHELFPHDLTRAQIEQYVQQHPGEKAALYDEHSVVKRQGQRLIAVPYHVEYKRWLEPMAKDLREAAALAPDTAFANFLRLRADALLTDDYYPSDLAWLDLKDPKIDVIFAPYETYTDDLLGIKTSYGASILIRNEPESAKLAVYQKYVPEIQDALPLDPADRPSKRGHLTPMEVMDAPYRTGDLLHGYQAVADNLPNDPRIHEKKGSKKIFFKNFMDARVNFVILPIAQKLMQPAQAAKASGEGYLAGTLLHEICHGLGPAFSRKAGKQVDIREGIGPAYSGLEEAKADVVGMFGLKWLVDHKALPAGRLEEYYASYVAGLFRTLRFGTGEAHGRAEMMEFNYLLENHALSHANGRYTIDYSRMPATLAQLAKELLQIEATGDRARAESWFAKYDNMPAALTAALAATKGIPVDIEPIYALR</sequence>
<proteinExistence type="predicted"/>
<organism evidence="4">
    <name type="scientific">Solibacter usitatus (strain Ellin6076)</name>
    <dbReference type="NCBI Taxonomy" id="234267"/>
    <lineage>
        <taxon>Bacteria</taxon>
        <taxon>Pseudomonadati</taxon>
        <taxon>Acidobacteriota</taxon>
        <taxon>Terriglobia</taxon>
        <taxon>Bryobacterales</taxon>
        <taxon>Solibacteraceae</taxon>
        <taxon>Candidatus Solibacter</taxon>
    </lineage>
</organism>
<dbReference type="OrthoDB" id="9812747at2"/>
<dbReference type="InParanoid" id="Q02AC2"/>
<feature type="chain" id="PRO_5004163308" evidence="3">
    <location>
        <begin position="31"/>
        <end position="536"/>
    </location>
</feature>
<dbReference type="GO" id="GO:0046872">
    <property type="term" value="F:metal ion binding"/>
    <property type="evidence" value="ECO:0007669"/>
    <property type="project" value="UniProtKB-KW"/>
</dbReference>
<evidence type="ECO:0000256" key="2">
    <source>
        <dbReference type="ARBA" id="ARBA00022801"/>
    </source>
</evidence>
<dbReference type="Gene3D" id="3.30.540.30">
    <property type="match status" value="1"/>
</dbReference>
<dbReference type="InterPro" id="IPR039461">
    <property type="entry name" value="Peptidase_M49"/>
</dbReference>
<keyword evidence="3" id="KW-0732">Signal</keyword>
<dbReference type="GO" id="GO:0005737">
    <property type="term" value="C:cytoplasm"/>
    <property type="evidence" value="ECO:0007669"/>
    <property type="project" value="TreeGrafter"/>
</dbReference>
<gene>
    <name evidence="4" type="ordered locus">Acid_1002</name>
</gene>
<name>Q02AC2_SOLUE</name>
<dbReference type="STRING" id="234267.Acid_1002"/>
<dbReference type="HOGENOM" id="CLU_020444_0_0_0"/>
<feature type="signal peptide" evidence="3">
    <location>
        <begin position="1"/>
        <end position="30"/>
    </location>
</feature>
<dbReference type="PANTHER" id="PTHR23422:SF9">
    <property type="entry name" value="ZN-DEPENDENT HYDROLASE"/>
    <property type="match status" value="1"/>
</dbReference>
<evidence type="ECO:0000256" key="3">
    <source>
        <dbReference type="SAM" id="SignalP"/>
    </source>
</evidence>
<reference evidence="4" key="1">
    <citation type="submission" date="2006-10" db="EMBL/GenBank/DDBJ databases">
        <title>Complete sequence of Solibacter usitatus Ellin6076.</title>
        <authorList>
            <consortium name="US DOE Joint Genome Institute"/>
            <person name="Copeland A."/>
            <person name="Lucas S."/>
            <person name="Lapidus A."/>
            <person name="Barry K."/>
            <person name="Detter J.C."/>
            <person name="Glavina del Rio T."/>
            <person name="Hammon N."/>
            <person name="Israni S."/>
            <person name="Dalin E."/>
            <person name="Tice H."/>
            <person name="Pitluck S."/>
            <person name="Thompson L.S."/>
            <person name="Brettin T."/>
            <person name="Bruce D."/>
            <person name="Han C."/>
            <person name="Tapia R."/>
            <person name="Gilna P."/>
            <person name="Schmutz J."/>
            <person name="Larimer F."/>
            <person name="Land M."/>
            <person name="Hauser L."/>
            <person name="Kyrpides N."/>
            <person name="Mikhailova N."/>
            <person name="Janssen P.H."/>
            <person name="Kuske C.R."/>
            <person name="Richardson P."/>
        </authorList>
    </citation>
    <scope>NUCLEOTIDE SEQUENCE</scope>
    <source>
        <strain evidence="4">Ellin6076</strain>
    </source>
</reference>
<protein>
    <submittedName>
        <fullName evidence="4">Zn-dependent hydrolase</fullName>
    </submittedName>
</protein>
<dbReference type="GO" id="GO:0008239">
    <property type="term" value="F:dipeptidyl-peptidase activity"/>
    <property type="evidence" value="ECO:0007669"/>
    <property type="project" value="TreeGrafter"/>
</dbReference>
<evidence type="ECO:0000313" key="4">
    <source>
        <dbReference type="EMBL" id="ABJ82000.1"/>
    </source>
</evidence>